<dbReference type="GO" id="GO:0003924">
    <property type="term" value="F:GTPase activity"/>
    <property type="evidence" value="ECO:0007669"/>
    <property type="project" value="InterPro"/>
</dbReference>
<evidence type="ECO:0000313" key="7">
    <source>
        <dbReference type="Proteomes" id="UP000316621"/>
    </source>
</evidence>
<dbReference type="Gramene" id="RZC49893">
    <property type="protein sequence ID" value="RZC49893"/>
    <property type="gene ID" value="C5167_018311"/>
</dbReference>
<dbReference type="Proteomes" id="UP000316621">
    <property type="component" value="Chromosome 2"/>
</dbReference>
<dbReference type="GO" id="GO:0005525">
    <property type="term" value="F:GTP binding"/>
    <property type="evidence" value="ECO:0007669"/>
    <property type="project" value="UniProtKB-KW"/>
</dbReference>
<evidence type="ECO:0000313" key="6">
    <source>
        <dbReference type="EMBL" id="RZC49893.1"/>
    </source>
</evidence>
<evidence type="ECO:0000256" key="5">
    <source>
        <dbReference type="SAM" id="MobiDB-lite"/>
    </source>
</evidence>
<dbReference type="Gene3D" id="3.40.50.300">
    <property type="entry name" value="P-loop containing nucleotide triphosphate hydrolases"/>
    <property type="match status" value="1"/>
</dbReference>
<proteinExistence type="inferred from homology"/>
<evidence type="ECO:0000256" key="3">
    <source>
        <dbReference type="ARBA" id="ARBA00023134"/>
    </source>
</evidence>
<dbReference type="PANTHER" id="PTHR47977">
    <property type="entry name" value="RAS-RELATED PROTEIN RAB"/>
    <property type="match status" value="1"/>
</dbReference>
<dbReference type="InterPro" id="IPR013885">
    <property type="entry name" value="DUF1764_euk"/>
</dbReference>
<dbReference type="SMART" id="SM00175">
    <property type="entry name" value="RAB"/>
    <property type="match status" value="1"/>
</dbReference>
<dbReference type="Pfam" id="PF00071">
    <property type="entry name" value="Ras"/>
    <property type="match status" value="1"/>
</dbReference>
<dbReference type="Pfam" id="PF08576">
    <property type="entry name" value="DUF1764"/>
    <property type="match status" value="1"/>
</dbReference>
<dbReference type="InterPro" id="IPR050227">
    <property type="entry name" value="Rab"/>
</dbReference>
<comment type="subcellular location">
    <subcellularLocation>
        <location evidence="4">Endomembrane system</location>
        <topology evidence="4">Lipid-anchor</topology>
    </subcellularLocation>
</comment>
<protein>
    <submittedName>
        <fullName evidence="6">Uncharacterized protein</fullName>
    </submittedName>
</protein>
<sequence length="191" mass="21482">MKGSGVSEGVAFVDPPSRPRRKTNDGLTIYSETELGIANSDAGDYVLIVDGKSTSDERKQTCNCANVRPTSQSKSKLLLLLSLLSLAIKLEDMLLMGKADTAGEERFRTITSSYYRGAHGINVNQESFNNVKQWLSEIYCYTTHRVVSYETGKEFADEIRMPFLETGCRKFYLCRTSFHDHGWMASQQAKR</sequence>
<evidence type="ECO:0000256" key="4">
    <source>
        <dbReference type="ARBA" id="ARBA00037868"/>
    </source>
</evidence>
<feature type="region of interest" description="Disordered" evidence="5">
    <location>
        <begin position="1"/>
        <end position="25"/>
    </location>
</feature>
<dbReference type="EMBL" id="CM010716">
    <property type="protein sequence ID" value="RZC49893.1"/>
    <property type="molecule type" value="Genomic_DNA"/>
</dbReference>
<name>A0A4Y7ILX8_PAPSO</name>
<gene>
    <name evidence="6" type="ORF">C5167_018311</name>
</gene>
<organism evidence="6 7">
    <name type="scientific">Papaver somniferum</name>
    <name type="common">Opium poppy</name>
    <dbReference type="NCBI Taxonomy" id="3469"/>
    <lineage>
        <taxon>Eukaryota</taxon>
        <taxon>Viridiplantae</taxon>
        <taxon>Streptophyta</taxon>
        <taxon>Embryophyta</taxon>
        <taxon>Tracheophyta</taxon>
        <taxon>Spermatophyta</taxon>
        <taxon>Magnoliopsida</taxon>
        <taxon>Ranunculales</taxon>
        <taxon>Papaveraceae</taxon>
        <taxon>Papaveroideae</taxon>
        <taxon>Papaver</taxon>
    </lineage>
</organism>
<dbReference type="InterPro" id="IPR027417">
    <property type="entry name" value="P-loop_NTPase"/>
</dbReference>
<dbReference type="GO" id="GO:0012505">
    <property type="term" value="C:endomembrane system"/>
    <property type="evidence" value="ECO:0007669"/>
    <property type="project" value="UniProtKB-SubCell"/>
</dbReference>
<comment type="similarity">
    <text evidence="1">Belongs to the small GTPase superfamily. Rab family.</text>
</comment>
<accession>A0A4Y7ILX8</accession>
<evidence type="ECO:0000256" key="2">
    <source>
        <dbReference type="ARBA" id="ARBA00022741"/>
    </source>
</evidence>
<dbReference type="SUPFAM" id="SSF52540">
    <property type="entry name" value="P-loop containing nucleoside triphosphate hydrolases"/>
    <property type="match status" value="1"/>
</dbReference>
<dbReference type="STRING" id="3469.A0A4Y7ILX8"/>
<keyword evidence="7" id="KW-1185">Reference proteome</keyword>
<dbReference type="InterPro" id="IPR001806">
    <property type="entry name" value="Small_GTPase"/>
</dbReference>
<evidence type="ECO:0000256" key="1">
    <source>
        <dbReference type="ARBA" id="ARBA00006270"/>
    </source>
</evidence>
<reference evidence="6 7" key="1">
    <citation type="journal article" date="2018" name="Science">
        <title>The opium poppy genome and morphinan production.</title>
        <authorList>
            <person name="Guo L."/>
            <person name="Winzer T."/>
            <person name="Yang X."/>
            <person name="Li Y."/>
            <person name="Ning Z."/>
            <person name="He Z."/>
            <person name="Teodor R."/>
            <person name="Lu Y."/>
            <person name="Bowser T.A."/>
            <person name="Graham I.A."/>
            <person name="Ye K."/>
        </authorList>
    </citation>
    <scope>NUCLEOTIDE SEQUENCE [LARGE SCALE GENOMIC DNA]</scope>
    <source>
        <strain evidence="7">cv. HN1</strain>
        <tissue evidence="6">Leaves</tissue>
    </source>
</reference>
<keyword evidence="3" id="KW-0342">GTP-binding</keyword>
<dbReference type="AlphaFoldDB" id="A0A4Y7ILX8"/>
<keyword evidence="2" id="KW-0547">Nucleotide-binding</keyword>